<keyword evidence="3" id="KW-0479">Metal-binding</keyword>
<keyword evidence="3" id="KW-0408">Iron</keyword>
<protein>
    <submittedName>
        <fullName evidence="4">2-hydroxyacyl-CoA dehydratase family protein</fullName>
    </submittedName>
</protein>
<dbReference type="EMBL" id="DWXO01000094">
    <property type="protein sequence ID" value="HJB81297.1"/>
    <property type="molecule type" value="Genomic_DNA"/>
</dbReference>
<dbReference type="GO" id="GO:0016836">
    <property type="term" value="F:hydro-lyase activity"/>
    <property type="evidence" value="ECO:0007669"/>
    <property type="project" value="UniProtKB-ARBA"/>
</dbReference>
<comment type="caution">
    <text evidence="4">The sequence shown here is derived from an EMBL/GenBank/DDBJ whole genome shotgun (WGS) entry which is preliminary data.</text>
</comment>
<reference evidence="4" key="2">
    <citation type="submission" date="2021-04" db="EMBL/GenBank/DDBJ databases">
        <authorList>
            <person name="Gilroy R."/>
        </authorList>
    </citation>
    <scope>NUCLEOTIDE SEQUENCE</scope>
    <source>
        <strain evidence="4">CHK192-8294</strain>
    </source>
</reference>
<reference evidence="4" key="1">
    <citation type="journal article" date="2021" name="PeerJ">
        <title>Extensive microbial diversity within the chicken gut microbiome revealed by metagenomics and culture.</title>
        <authorList>
            <person name="Gilroy R."/>
            <person name="Ravi A."/>
            <person name="Getino M."/>
            <person name="Pursley I."/>
            <person name="Horton D.L."/>
            <person name="Alikhan N.F."/>
            <person name="Baker D."/>
            <person name="Gharbi K."/>
            <person name="Hall N."/>
            <person name="Watson M."/>
            <person name="Adriaenssens E.M."/>
            <person name="Foster-Nyarko E."/>
            <person name="Jarju S."/>
            <person name="Secka A."/>
            <person name="Antonio M."/>
            <person name="Oren A."/>
            <person name="Chaudhuri R.R."/>
            <person name="La Ragione R."/>
            <person name="Hildebrand F."/>
            <person name="Pallen M.J."/>
        </authorList>
    </citation>
    <scope>NUCLEOTIDE SEQUENCE</scope>
    <source>
        <strain evidence="4">CHK192-8294</strain>
    </source>
</reference>
<comment type="similarity">
    <text evidence="2">Belongs to the FldB/FldC dehydratase alpha/beta subunit family.</text>
</comment>
<evidence type="ECO:0000256" key="2">
    <source>
        <dbReference type="ARBA" id="ARBA00005806"/>
    </source>
</evidence>
<dbReference type="AlphaFoldDB" id="A0A9D2MNC3"/>
<dbReference type="Gene3D" id="3.40.50.11900">
    <property type="match status" value="1"/>
</dbReference>
<gene>
    <name evidence="4" type="ORF">H9712_09935</name>
</gene>
<organism evidence="4 5">
    <name type="scientific">Candidatus Flavonifractor intestinigallinarum</name>
    <dbReference type="NCBI Taxonomy" id="2838586"/>
    <lineage>
        <taxon>Bacteria</taxon>
        <taxon>Bacillati</taxon>
        <taxon>Bacillota</taxon>
        <taxon>Clostridia</taxon>
        <taxon>Eubacteriales</taxon>
        <taxon>Oscillospiraceae</taxon>
        <taxon>Flavonifractor</taxon>
    </lineage>
</organism>
<dbReference type="Proteomes" id="UP000823921">
    <property type="component" value="Unassembled WGS sequence"/>
</dbReference>
<name>A0A9D2MNC3_9FIRM</name>
<proteinExistence type="inferred from homology"/>
<dbReference type="Pfam" id="PF06050">
    <property type="entry name" value="HGD-D"/>
    <property type="match status" value="1"/>
</dbReference>
<evidence type="ECO:0000256" key="1">
    <source>
        <dbReference type="ARBA" id="ARBA00001966"/>
    </source>
</evidence>
<dbReference type="PANTHER" id="PTHR30548">
    <property type="entry name" value="2-HYDROXYGLUTARYL-COA DEHYDRATASE, D-COMPONENT-RELATED"/>
    <property type="match status" value="1"/>
</dbReference>
<comment type="cofactor">
    <cofactor evidence="1">
        <name>[4Fe-4S] cluster</name>
        <dbReference type="ChEBI" id="CHEBI:49883"/>
    </cofactor>
</comment>
<dbReference type="GO" id="GO:0051536">
    <property type="term" value="F:iron-sulfur cluster binding"/>
    <property type="evidence" value="ECO:0007669"/>
    <property type="project" value="UniProtKB-KW"/>
</dbReference>
<sequence>MKDIVTSFGAWIQALCDKNPEKARKWLTTGYRAKNLQLKLAPGKLTAKSAQMVAVQTMNSMIAPLAHPEKAAMVSLFLPCEPLQVLGLSPYSCEGFGCFLSGTQAEGAFLRYAESEGLPETFCSYHKIFIGAAEKGLMPKPRFILSTTLACDANLLTFRRLAEHFGVPHFMVDVPYRTDQSAVDYVADQLRDMTAFLEQQTGQKLSQSALEETVARSNRSLANYHRYMTLKADKCIPCEMTGEMFAAFALHILLGTPETEAFTLQCLKDAEEAAPAEGVRLLWHHTTPFWVAPLRQVTDFNRDVQIVGCDMCFEGIQPTFSEDPYEAMAQRVVYSAFNGPVSRRIEKGVEAARQLKADGAVWFCHWGCKHTLGGAQLAKETFEGAGIPCLVLDGDGCDRSHGGEGQLATRMEAFVELLKQGKGGQA</sequence>
<dbReference type="InterPro" id="IPR010327">
    <property type="entry name" value="FldB/FldC_alpha/beta"/>
</dbReference>
<dbReference type="PANTHER" id="PTHR30548:SF2">
    <property type="entry name" value="2-HYDROXYACYL-COA DEHYDRATASE,D-COMPONENT"/>
    <property type="match status" value="1"/>
</dbReference>
<accession>A0A9D2MNC3</accession>
<dbReference type="Gene3D" id="3.40.50.11890">
    <property type="match status" value="1"/>
</dbReference>
<evidence type="ECO:0000313" key="5">
    <source>
        <dbReference type="Proteomes" id="UP000823921"/>
    </source>
</evidence>
<evidence type="ECO:0000256" key="3">
    <source>
        <dbReference type="ARBA" id="ARBA00023014"/>
    </source>
</evidence>
<evidence type="ECO:0000313" key="4">
    <source>
        <dbReference type="EMBL" id="HJB81297.1"/>
    </source>
</evidence>
<keyword evidence="3" id="KW-0411">Iron-sulfur</keyword>